<feature type="transmembrane region" description="Helical" evidence="5">
    <location>
        <begin position="307"/>
        <end position="325"/>
    </location>
</feature>
<sequence length="427" mass="46233">MLHIEEGIYGLDKELIDVRSPDVAEESQERAPATVMNRKLVLIMAAACAASVANLYYIQPLLANMGREFAVSANQMGIIATMSQVGYACGLLFIIPLGDKYNQRKLIVGMLIAVTLALIVMASAPSILLVGVASFLVGVTTVVPQLIIPYSASLAPVKARGQVVGTVMSGLLIGILLARTVSGLVAAHFGWRAMYWIAAIMMILLAVLMRVLLPDDRAQKGSMSYPQLLRSLWGLVRDEPVLRETMFFGALAFAAFSVFWVALSFFLATPPYHFGSEVAGLFGLVGVAGALAASFVGKFADRRDPRLANGMGLVIILVSFVIMWLTGQWLFGLIVGTILLDLGTQSNQISSQARVYSLQPEARNRLNTVYMFVYFIGGSLGSILGTVGWSMAQWNGVCAVACLLILIALAFYVLNTRSMRQHLRSVR</sequence>
<gene>
    <name evidence="7" type="ORF">KDK_11770</name>
</gene>
<keyword evidence="8" id="KW-1185">Reference proteome</keyword>
<dbReference type="InterPro" id="IPR020846">
    <property type="entry name" value="MFS_dom"/>
</dbReference>
<feature type="transmembrane region" description="Helical" evidence="5">
    <location>
        <begin position="279"/>
        <end position="300"/>
    </location>
</feature>
<feature type="domain" description="Major facilitator superfamily (MFS) profile" evidence="6">
    <location>
        <begin position="40"/>
        <end position="420"/>
    </location>
</feature>
<dbReference type="SUPFAM" id="SSF103473">
    <property type="entry name" value="MFS general substrate transporter"/>
    <property type="match status" value="1"/>
</dbReference>
<dbReference type="PANTHER" id="PTHR42910:SF1">
    <property type="entry name" value="MAJOR FACILITATOR SUPERFAMILY (MFS) PROFILE DOMAIN-CONTAINING PROTEIN"/>
    <property type="match status" value="1"/>
</dbReference>
<keyword evidence="4 5" id="KW-0472">Membrane</keyword>
<feature type="transmembrane region" description="Helical" evidence="5">
    <location>
        <begin position="106"/>
        <end position="124"/>
    </location>
</feature>
<feature type="transmembrane region" description="Helical" evidence="5">
    <location>
        <begin position="331"/>
        <end position="349"/>
    </location>
</feature>
<evidence type="ECO:0000256" key="1">
    <source>
        <dbReference type="ARBA" id="ARBA00004651"/>
    </source>
</evidence>
<dbReference type="AlphaFoldDB" id="A0A402AE31"/>
<feature type="transmembrane region" description="Helical" evidence="5">
    <location>
        <begin position="78"/>
        <end position="97"/>
    </location>
</feature>
<keyword evidence="2 5" id="KW-0812">Transmembrane</keyword>
<dbReference type="OrthoDB" id="9815356at2"/>
<evidence type="ECO:0000256" key="3">
    <source>
        <dbReference type="ARBA" id="ARBA00022989"/>
    </source>
</evidence>
<feature type="transmembrane region" description="Helical" evidence="5">
    <location>
        <begin position="394"/>
        <end position="414"/>
    </location>
</feature>
<dbReference type="InterPro" id="IPR011701">
    <property type="entry name" value="MFS"/>
</dbReference>
<reference evidence="8" key="1">
    <citation type="submission" date="2018-12" db="EMBL/GenBank/DDBJ databases">
        <title>Tengunoibacter tsumagoiensis gen. nov., sp. nov., Dictyobacter kobayashii sp. nov., D. alpinus sp. nov., and D. joshuensis sp. nov. and description of Dictyobacteraceae fam. nov. within the order Ktedonobacterales isolated from Tengu-no-mugimeshi.</title>
        <authorList>
            <person name="Wang C.M."/>
            <person name="Zheng Y."/>
            <person name="Sakai Y."/>
            <person name="Toyoda A."/>
            <person name="Minakuchi Y."/>
            <person name="Abe K."/>
            <person name="Yokota A."/>
            <person name="Yabe S."/>
        </authorList>
    </citation>
    <scope>NUCLEOTIDE SEQUENCE [LARGE SCALE GENOMIC DNA]</scope>
    <source>
        <strain evidence="8">Uno11</strain>
    </source>
</reference>
<dbReference type="Proteomes" id="UP000287188">
    <property type="component" value="Unassembled WGS sequence"/>
</dbReference>
<protein>
    <submittedName>
        <fullName evidence="7">Permease</fullName>
    </submittedName>
</protein>
<evidence type="ECO:0000313" key="8">
    <source>
        <dbReference type="Proteomes" id="UP000287188"/>
    </source>
</evidence>
<feature type="transmembrane region" description="Helical" evidence="5">
    <location>
        <begin position="130"/>
        <end position="151"/>
    </location>
</feature>
<feature type="transmembrane region" description="Helical" evidence="5">
    <location>
        <begin position="163"/>
        <end position="187"/>
    </location>
</feature>
<evidence type="ECO:0000256" key="2">
    <source>
        <dbReference type="ARBA" id="ARBA00022692"/>
    </source>
</evidence>
<proteinExistence type="predicted"/>
<dbReference type="InterPro" id="IPR036259">
    <property type="entry name" value="MFS_trans_sf"/>
</dbReference>
<evidence type="ECO:0000256" key="5">
    <source>
        <dbReference type="SAM" id="Phobius"/>
    </source>
</evidence>
<feature type="transmembrane region" description="Helical" evidence="5">
    <location>
        <begin position="369"/>
        <end position="388"/>
    </location>
</feature>
<dbReference type="GO" id="GO:0005886">
    <property type="term" value="C:plasma membrane"/>
    <property type="evidence" value="ECO:0007669"/>
    <property type="project" value="UniProtKB-SubCell"/>
</dbReference>
<feature type="transmembrane region" description="Helical" evidence="5">
    <location>
        <begin position="193"/>
        <end position="213"/>
    </location>
</feature>
<comment type="subcellular location">
    <subcellularLocation>
        <location evidence="1">Cell membrane</location>
        <topology evidence="1">Multi-pass membrane protein</topology>
    </subcellularLocation>
</comment>
<dbReference type="EMBL" id="BIFS01000001">
    <property type="protein sequence ID" value="GCE17377.1"/>
    <property type="molecule type" value="Genomic_DNA"/>
</dbReference>
<accession>A0A402AE31</accession>
<dbReference type="Pfam" id="PF07690">
    <property type="entry name" value="MFS_1"/>
    <property type="match status" value="1"/>
</dbReference>
<comment type="caution">
    <text evidence="7">The sequence shown here is derived from an EMBL/GenBank/DDBJ whole genome shotgun (WGS) entry which is preliminary data.</text>
</comment>
<evidence type="ECO:0000256" key="4">
    <source>
        <dbReference type="ARBA" id="ARBA00023136"/>
    </source>
</evidence>
<evidence type="ECO:0000313" key="7">
    <source>
        <dbReference type="EMBL" id="GCE17377.1"/>
    </source>
</evidence>
<feature type="transmembrane region" description="Helical" evidence="5">
    <location>
        <begin position="40"/>
        <end position="58"/>
    </location>
</feature>
<dbReference type="PANTHER" id="PTHR42910">
    <property type="entry name" value="TRANSPORTER SCO4007-RELATED"/>
    <property type="match status" value="1"/>
</dbReference>
<feature type="transmembrane region" description="Helical" evidence="5">
    <location>
        <begin position="247"/>
        <end position="267"/>
    </location>
</feature>
<name>A0A402AE31_9CHLR</name>
<dbReference type="GO" id="GO:0022857">
    <property type="term" value="F:transmembrane transporter activity"/>
    <property type="evidence" value="ECO:0007669"/>
    <property type="project" value="InterPro"/>
</dbReference>
<organism evidence="7 8">
    <name type="scientific">Dictyobacter kobayashii</name>
    <dbReference type="NCBI Taxonomy" id="2014872"/>
    <lineage>
        <taxon>Bacteria</taxon>
        <taxon>Bacillati</taxon>
        <taxon>Chloroflexota</taxon>
        <taxon>Ktedonobacteria</taxon>
        <taxon>Ktedonobacterales</taxon>
        <taxon>Dictyobacteraceae</taxon>
        <taxon>Dictyobacter</taxon>
    </lineage>
</organism>
<keyword evidence="3 5" id="KW-1133">Transmembrane helix</keyword>
<dbReference type="Gene3D" id="1.20.1250.20">
    <property type="entry name" value="MFS general substrate transporter like domains"/>
    <property type="match status" value="1"/>
</dbReference>
<dbReference type="CDD" id="cd17324">
    <property type="entry name" value="MFS_NepI_like"/>
    <property type="match status" value="1"/>
</dbReference>
<evidence type="ECO:0000259" key="6">
    <source>
        <dbReference type="PROSITE" id="PS50850"/>
    </source>
</evidence>
<dbReference type="PROSITE" id="PS50850">
    <property type="entry name" value="MFS"/>
    <property type="match status" value="1"/>
</dbReference>